<reference evidence="2 3" key="1">
    <citation type="journal article" date="2017" name="Int. J. Parasitol.">
        <title>The genome of the protozoan parasite Cystoisospora suis and a reverse vaccinology approach to identify vaccine candidates.</title>
        <authorList>
            <person name="Palmieri N."/>
            <person name="Shrestha A."/>
            <person name="Ruttkowski B."/>
            <person name="Beck T."/>
            <person name="Vogl C."/>
            <person name="Tomley F."/>
            <person name="Blake D.P."/>
            <person name="Joachim A."/>
        </authorList>
    </citation>
    <scope>NUCLEOTIDE SEQUENCE [LARGE SCALE GENOMIC DNA]</scope>
    <source>
        <strain evidence="2 3">Wien I</strain>
    </source>
</reference>
<feature type="non-terminal residue" evidence="2">
    <location>
        <position position="1606"/>
    </location>
</feature>
<organism evidence="2 3">
    <name type="scientific">Cystoisospora suis</name>
    <dbReference type="NCBI Taxonomy" id="483139"/>
    <lineage>
        <taxon>Eukaryota</taxon>
        <taxon>Sar</taxon>
        <taxon>Alveolata</taxon>
        <taxon>Apicomplexa</taxon>
        <taxon>Conoidasida</taxon>
        <taxon>Coccidia</taxon>
        <taxon>Eucoccidiorida</taxon>
        <taxon>Eimeriorina</taxon>
        <taxon>Sarcocystidae</taxon>
        <taxon>Cystoisospora</taxon>
    </lineage>
</organism>
<dbReference type="Proteomes" id="UP000221165">
    <property type="component" value="Unassembled WGS sequence"/>
</dbReference>
<feature type="compositionally biased region" description="Basic and acidic residues" evidence="1">
    <location>
        <begin position="1200"/>
        <end position="1222"/>
    </location>
</feature>
<evidence type="ECO:0000256" key="1">
    <source>
        <dbReference type="SAM" id="MobiDB-lite"/>
    </source>
</evidence>
<feature type="compositionally biased region" description="Low complexity" evidence="1">
    <location>
        <begin position="845"/>
        <end position="866"/>
    </location>
</feature>
<feature type="compositionally biased region" description="Polar residues" evidence="1">
    <location>
        <begin position="628"/>
        <end position="642"/>
    </location>
</feature>
<feature type="compositionally biased region" description="Polar residues" evidence="1">
    <location>
        <begin position="1255"/>
        <end position="1265"/>
    </location>
</feature>
<feature type="region of interest" description="Disordered" evidence="1">
    <location>
        <begin position="879"/>
        <end position="921"/>
    </location>
</feature>
<feature type="compositionally biased region" description="Acidic residues" evidence="1">
    <location>
        <begin position="1298"/>
        <end position="1323"/>
    </location>
</feature>
<feature type="compositionally biased region" description="Low complexity" evidence="1">
    <location>
        <begin position="1012"/>
        <end position="1025"/>
    </location>
</feature>
<feature type="compositionally biased region" description="Basic and acidic residues" evidence="1">
    <location>
        <begin position="719"/>
        <end position="733"/>
    </location>
</feature>
<feature type="compositionally biased region" description="Acidic residues" evidence="1">
    <location>
        <begin position="1"/>
        <end position="12"/>
    </location>
</feature>
<feature type="region of interest" description="Disordered" evidence="1">
    <location>
        <begin position="760"/>
        <end position="807"/>
    </location>
</feature>
<feature type="compositionally biased region" description="Basic and acidic residues" evidence="1">
    <location>
        <begin position="1398"/>
        <end position="1413"/>
    </location>
</feature>
<comment type="caution">
    <text evidence="2">The sequence shown here is derived from an EMBL/GenBank/DDBJ whole genome shotgun (WGS) entry which is preliminary data.</text>
</comment>
<dbReference type="RefSeq" id="XP_067919313.1">
    <property type="nucleotide sequence ID" value="XM_068068712.1"/>
</dbReference>
<feature type="region of interest" description="Disordered" evidence="1">
    <location>
        <begin position="573"/>
        <end position="642"/>
    </location>
</feature>
<feature type="compositionally biased region" description="Basic and acidic residues" evidence="1">
    <location>
        <begin position="602"/>
        <end position="618"/>
    </location>
</feature>
<feature type="region of interest" description="Disordered" evidence="1">
    <location>
        <begin position="842"/>
        <end position="866"/>
    </location>
</feature>
<feature type="compositionally biased region" description="Pro residues" evidence="1">
    <location>
        <begin position="1560"/>
        <end position="1587"/>
    </location>
</feature>
<feature type="region of interest" description="Disordered" evidence="1">
    <location>
        <begin position="650"/>
        <end position="669"/>
    </location>
</feature>
<evidence type="ECO:0000313" key="2">
    <source>
        <dbReference type="EMBL" id="PHJ17595.1"/>
    </source>
</evidence>
<feature type="region of interest" description="Disordered" evidence="1">
    <location>
        <begin position="944"/>
        <end position="1081"/>
    </location>
</feature>
<protein>
    <submittedName>
        <fullName evidence="2">Uncharacterized protein</fullName>
    </submittedName>
</protein>
<feature type="compositionally biased region" description="Pro residues" evidence="1">
    <location>
        <begin position="197"/>
        <end position="206"/>
    </location>
</feature>
<feature type="compositionally biased region" description="Basic and acidic residues" evidence="1">
    <location>
        <begin position="1100"/>
        <end position="1116"/>
    </location>
</feature>
<feature type="compositionally biased region" description="Low complexity" evidence="1">
    <location>
        <begin position="153"/>
        <end position="182"/>
    </location>
</feature>
<feature type="compositionally biased region" description="Low complexity" evidence="1">
    <location>
        <begin position="1037"/>
        <end position="1080"/>
    </location>
</feature>
<keyword evidence="3" id="KW-1185">Reference proteome</keyword>
<feature type="compositionally biased region" description="Basic and acidic residues" evidence="1">
    <location>
        <begin position="1497"/>
        <end position="1511"/>
    </location>
</feature>
<feature type="compositionally biased region" description="Low complexity" evidence="1">
    <location>
        <begin position="1514"/>
        <end position="1531"/>
    </location>
</feature>
<accession>A0A2C6KM70</accession>
<feature type="compositionally biased region" description="Basic and acidic residues" evidence="1">
    <location>
        <begin position="1127"/>
        <end position="1162"/>
    </location>
</feature>
<feature type="compositionally biased region" description="Low complexity" evidence="1">
    <location>
        <begin position="72"/>
        <end position="91"/>
    </location>
</feature>
<feature type="compositionally biased region" description="Basic and acidic residues" evidence="1">
    <location>
        <begin position="1278"/>
        <end position="1297"/>
    </location>
</feature>
<feature type="compositionally biased region" description="Low complexity" evidence="1">
    <location>
        <begin position="304"/>
        <end position="325"/>
    </location>
</feature>
<feature type="region of interest" description="Disordered" evidence="1">
    <location>
        <begin position="523"/>
        <end position="556"/>
    </location>
</feature>
<evidence type="ECO:0000313" key="3">
    <source>
        <dbReference type="Proteomes" id="UP000221165"/>
    </source>
</evidence>
<feature type="compositionally biased region" description="Low complexity" evidence="1">
    <location>
        <begin position="269"/>
        <end position="291"/>
    </location>
</feature>
<feature type="compositionally biased region" description="Basic and acidic residues" evidence="1">
    <location>
        <begin position="1233"/>
        <end position="1243"/>
    </location>
</feature>
<sequence>MREEEDEEEEEGVKEVDRALEGLSVPSFSLNHPAPFHGSDGDQLSFSFDQANDEENKKCFSSPNGNACHLNSSSTTSSSFSSSRPGTSFSSLGGMDRTHSSSLHSGGTSSSFGSSSSSSCVLPDQQSSSHLLSYEASHLPSISETSRFRHSDPSSPSSSTPGPARSSSSYLSSTSSSTSSSYPAPPLFESLSLSLTQPPPGLPSPPSRRTGDKERERRLSLSITHGDREKQAAQESDPQSHSSSYLHTDLPFSSSSAARICGSDTTHYPSSSSSPAPLPECSSSPCSPSSPRLYQQYPHAAAHPHLSTLPSSSSSSSPCSPPGLSNRLESHTPSYIPPSLSREGERFSSSSSSSSVFPSFHEEGSFSSSYAGRGPPDLHERNSYRESFHGGDHRDDEDNPPRLLDCMTAGDRGGEGMRFSPTQEEEEERRRRTREEGKRTEEEEGTGEDLLLRFRDVEQVLHQYQMKEALQALQEQKEREEMEHFFSQLLLGVDTPEKSNFLPTITNPPHHPIDSVEELFSQRLFGNDPPTGGGSLSSSSYPPRSNGDDPSTATTTTTHYLHSHSRDYMLSGNSPGSLYLPPSSSSSSSSYLGDQVGASAGLDREGEHVDNRFSRECMHTGGRHPTDSHYSGPNSSSSCASYRSIDTTRNLSASRLPGNERGGESGVDDGRLLLQQSLLSRHLDNRYTPCMQSEGKTVKVNRSSNSANERGLWNLQRTPEGERGGGGGRRREEEEGQLQGEISYSYATGEEALRLHSDHAHGSDALCPSSHEEEGEAASSQMIQTRRRRRRKEVKMVDSSCSSSGTSLEQDQYDFLHNKLLLFQLYLQKEQYLHHTTQKPTATTSHSISSLPLPTSLPSSSSLDSSQYDYLLSSSSRSVDQQNASFSSSSPPPSHPRTMSSSSERGSGPNAVPSSSSSFSSPLGTMDLYSLVEHLKTAIATAVNSGGGEGEIGRTGEGGEGGREQAFQNDKKFVTPRKSPLSSMHDHPNPTNPSSASSGLHTYHDLHRQTRPLSFSSSSSPSAALGVHQQEKKTSHHLSSSSSSTGNDHASSSSSSPSSSSFLRPSSSSSCSSAGSSSSSIAFDDSTLALALLLQELQMEGDREERASQEREEERHRHAHGGGGIESEGRREERFGRRGEERKEKEEEREREDEGRGRRMRESNQGGQGLRMMRVDEQRKEERRSYKEPRPPCDNTLSVGHEEARLQSVLSRERKDERGKEKRSPHHVLSSFDGRRGEKQEEKEEREEGEGRGELSSSLFATSQGDVLHFHPNLRQKNVIDSRRGRVEREEKGREEVGEGEEDEDEEEEKKEEKNEEEVNVEEGEIKNNKIKKKTAGRKKRNETRGRRKKSTQSDMLLSPLEGGGDAEEEDEVIPPSAKSYSQLLHSPKPMMSENLVDGDKADGKEEKGGETKKTKKKRNSCGGRSPFILTNEQDTSPSRLLALNEEGQLKVSITSQDLPHRHPTHHPPPPPSSLSQNVRCISSSPSSPSVDSEGVQSRKREREQPSDQHTIDSYQASHSASVSSFSSSSSMRKGHSQLQSLQMPHSSVTYNISSSSSPYLPPPPLSSSSPCPPPPRSSSPCPPPPTSSTSFPSSFIRPPSPPPPP</sequence>
<feature type="compositionally biased region" description="Polar residues" evidence="1">
    <location>
        <begin position="1429"/>
        <end position="1439"/>
    </location>
</feature>
<feature type="compositionally biased region" description="Basic and acidic residues" evidence="1">
    <location>
        <begin position="428"/>
        <end position="441"/>
    </location>
</feature>
<proteinExistence type="predicted"/>
<feature type="compositionally biased region" description="Polar residues" evidence="1">
    <location>
        <begin position="59"/>
        <end position="71"/>
    </location>
</feature>
<feature type="compositionally biased region" description="Polar residues" evidence="1">
    <location>
        <begin position="233"/>
        <end position="268"/>
    </location>
</feature>
<feature type="region of interest" description="Disordered" evidence="1">
    <location>
        <begin position="1"/>
        <end position="447"/>
    </location>
</feature>
<feature type="compositionally biased region" description="Basic residues" evidence="1">
    <location>
        <begin position="1329"/>
        <end position="1351"/>
    </location>
</feature>
<feature type="compositionally biased region" description="Basic and acidic residues" evidence="1">
    <location>
        <begin position="376"/>
        <end position="400"/>
    </location>
</feature>
<feature type="compositionally biased region" description="Polar residues" evidence="1">
    <location>
        <begin position="1537"/>
        <end position="1552"/>
    </location>
</feature>
<feature type="compositionally biased region" description="Basic and acidic residues" evidence="1">
    <location>
        <begin position="209"/>
        <end position="232"/>
    </location>
</feature>
<feature type="compositionally biased region" description="Low complexity" evidence="1">
    <location>
        <begin position="536"/>
        <end position="545"/>
    </location>
</feature>
<dbReference type="EMBL" id="MIGC01004852">
    <property type="protein sequence ID" value="PHJ17595.1"/>
    <property type="molecule type" value="Genomic_DNA"/>
</dbReference>
<feature type="compositionally biased region" description="Low complexity" evidence="1">
    <location>
        <begin position="1588"/>
        <end position="1598"/>
    </location>
</feature>
<feature type="compositionally biased region" description="Gly residues" evidence="1">
    <location>
        <begin position="945"/>
        <end position="959"/>
    </location>
</feature>
<dbReference type="GeneID" id="94431923"/>
<feature type="compositionally biased region" description="Polar residues" evidence="1">
    <location>
        <begin position="690"/>
        <end position="708"/>
    </location>
</feature>
<feature type="region of interest" description="Disordered" evidence="1">
    <location>
        <begin position="1099"/>
        <end position="1606"/>
    </location>
</feature>
<dbReference type="VEuPathDB" id="ToxoDB:CSUI_008584"/>
<gene>
    <name evidence="2" type="ORF">CSUI_008584</name>
</gene>
<name>A0A2C6KM70_9APIC</name>
<feature type="compositionally biased region" description="Low complexity" evidence="1">
    <location>
        <begin position="573"/>
        <end position="593"/>
    </location>
</feature>
<feature type="compositionally biased region" description="Basic and acidic residues" evidence="1">
    <location>
        <begin position="1173"/>
        <end position="1191"/>
    </location>
</feature>
<feature type="compositionally biased region" description="Low complexity" evidence="1">
    <location>
        <begin position="100"/>
        <end position="129"/>
    </location>
</feature>
<feature type="region of interest" description="Disordered" evidence="1">
    <location>
        <begin position="690"/>
        <end position="739"/>
    </location>
</feature>